<comment type="caution">
    <text evidence="1">The sequence shown here is derived from an EMBL/GenBank/DDBJ whole genome shotgun (WGS) entry which is preliminary data.</text>
</comment>
<dbReference type="AlphaFoldDB" id="A0A2U3BB69"/>
<proteinExistence type="predicted"/>
<dbReference type="EMBL" id="QFWT01000003">
    <property type="protein sequence ID" value="PWI34027.1"/>
    <property type="molecule type" value="Genomic_DNA"/>
</dbReference>
<evidence type="ECO:0000313" key="2">
    <source>
        <dbReference type="Proteomes" id="UP000245362"/>
    </source>
</evidence>
<organism evidence="1 2">
    <name type="scientific">Vibrio albus</name>
    <dbReference type="NCBI Taxonomy" id="2200953"/>
    <lineage>
        <taxon>Bacteria</taxon>
        <taxon>Pseudomonadati</taxon>
        <taxon>Pseudomonadota</taxon>
        <taxon>Gammaproteobacteria</taxon>
        <taxon>Vibrionales</taxon>
        <taxon>Vibrionaceae</taxon>
        <taxon>Vibrio</taxon>
    </lineage>
</organism>
<sequence>MFTTQGVCDWCKKAAQVTRHDYIDGKYHHSCEDCQERAKLDVRQFNLEEVDLSNKYSAGYQAA</sequence>
<protein>
    <submittedName>
        <fullName evidence="1">Uncharacterized protein</fullName>
    </submittedName>
</protein>
<evidence type="ECO:0000313" key="1">
    <source>
        <dbReference type="EMBL" id="PWI34027.1"/>
    </source>
</evidence>
<dbReference type="Proteomes" id="UP000245362">
    <property type="component" value="Unassembled WGS sequence"/>
</dbReference>
<keyword evidence="2" id="KW-1185">Reference proteome</keyword>
<dbReference type="OrthoDB" id="5917768at2"/>
<dbReference type="RefSeq" id="WP_109319279.1">
    <property type="nucleotide sequence ID" value="NZ_QFWT01000003.1"/>
</dbReference>
<name>A0A2U3BB69_9VIBR</name>
<accession>A0A2U3BB69</accession>
<reference evidence="1 2" key="1">
    <citation type="submission" date="2018-05" db="EMBL/GenBank/DDBJ databases">
        <title>Vibrio limimaris sp. nov., isolated from marine sediment.</title>
        <authorList>
            <person name="Li C.-M."/>
        </authorList>
    </citation>
    <scope>NUCLEOTIDE SEQUENCE [LARGE SCALE GENOMIC DNA]</scope>
    <source>
        <strain evidence="1 2">E4404</strain>
    </source>
</reference>
<gene>
    <name evidence="1" type="ORF">DI392_07450</name>
</gene>